<proteinExistence type="predicted"/>
<accession>A0A9X3EM06</accession>
<reference evidence="2" key="1">
    <citation type="submission" date="2022-11" db="EMBL/GenBank/DDBJ databases">
        <title>Minimal conservation of predation-associated metabolite biosynthetic gene clusters underscores biosynthetic potential of Myxococcota including descriptions for ten novel species: Archangium lansinium sp. nov., Myxococcus landrumus sp. nov., Nannocystis bai.</title>
        <authorList>
            <person name="Ahearne A."/>
            <person name="Stevens C."/>
            <person name="Phillips K."/>
        </authorList>
    </citation>
    <scope>NUCLEOTIDE SEQUENCE</scope>
    <source>
        <strain evidence="2">Na p29</strain>
    </source>
</reference>
<dbReference type="Gene3D" id="1.20.1050.10">
    <property type="match status" value="1"/>
</dbReference>
<keyword evidence="3" id="KW-1185">Reference proteome</keyword>
<dbReference type="PANTHER" id="PTHR44051:SF8">
    <property type="entry name" value="GLUTATHIONE S-TRANSFERASE GSTA"/>
    <property type="match status" value="1"/>
</dbReference>
<name>A0A9X3EM06_9BACT</name>
<dbReference type="Proteomes" id="UP001150924">
    <property type="component" value="Unassembled WGS sequence"/>
</dbReference>
<evidence type="ECO:0000313" key="3">
    <source>
        <dbReference type="Proteomes" id="UP001150924"/>
    </source>
</evidence>
<evidence type="ECO:0000259" key="1">
    <source>
        <dbReference type="PROSITE" id="PS50405"/>
    </source>
</evidence>
<dbReference type="PROSITE" id="PS50405">
    <property type="entry name" value="GST_CTER"/>
    <property type="match status" value="1"/>
</dbReference>
<protein>
    <submittedName>
        <fullName evidence="2">Glutathione binding-like protein</fullName>
    </submittedName>
</protein>
<feature type="domain" description="GST C-terminal" evidence="1">
    <location>
        <begin position="1"/>
        <end position="79"/>
    </location>
</feature>
<comment type="caution">
    <text evidence="2">The sequence shown here is derived from an EMBL/GenBank/DDBJ whole genome shotgun (WGS) entry which is preliminary data.</text>
</comment>
<dbReference type="InterPro" id="IPR036282">
    <property type="entry name" value="Glutathione-S-Trfase_C_sf"/>
</dbReference>
<gene>
    <name evidence="2" type="ORF">OV079_13250</name>
</gene>
<sequence length="79" mass="8632">MQAESAGKEFEAQLKILEQRLQGREYLLGDRFTLVDAANAAAIAWALSFIKVDTSGLSNLTAWLDRSTRRPANQAAHGA</sequence>
<dbReference type="EMBL" id="JAPNKE010000002">
    <property type="protein sequence ID" value="MCY1006503.1"/>
    <property type="molecule type" value="Genomic_DNA"/>
</dbReference>
<dbReference type="InterPro" id="IPR010987">
    <property type="entry name" value="Glutathione-S-Trfase_C-like"/>
</dbReference>
<dbReference type="AlphaFoldDB" id="A0A9X3EM06"/>
<dbReference type="InterPro" id="IPR004046">
    <property type="entry name" value="GST_C"/>
</dbReference>
<dbReference type="PANTHER" id="PTHR44051">
    <property type="entry name" value="GLUTATHIONE S-TRANSFERASE-RELATED"/>
    <property type="match status" value="1"/>
</dbReference>
<dbReference type="RefSeq" id="WP_267778531.1">
    <property type="nucleotide sequence ID" value="NZ_JAPNKE010000002.1"/>
</dbReference>
<dbReference type="SUPFAM" id="SSF47616">
    <property type="entry name" value="GST C-terminal domain-like"/>
    <property type="match status" value="1"/>
</dbReference>
<evidence type="ECO:0000313" key="2">
    <source>
        <dbReference type="EMBL" id="MCY1006503.1"/>
    </source>
</evidence>
<dbReference type="Pfam" id="PF00043">
    <property type="entry name" value="GST_C"/>
    <property type="match status" value="1"/>
</dbReference>
<organism evidence="2 3">
    <name type="scientific">Nannocystis pusilla</name>
    <dbReference type="NCBI Taxonomy" id="889268"/>
    <lineage>
        <taxon>Bacteria</taxon>
        <taxon>Pseudomonadati</taxon>
        <taxon>Myxococcota</taxon>
        <taxon>Polyangia</taxon>
        <taxon>Nannocystales</taxon>
        <taxon>Nannocystaceae</taxon>
        <taxon>Nannocystis</taxon>
    </lineage>
</organism>